<dbReference type="Proteomes" id="UP000027222">
    <property type="component" value="Unassembled WGS sequence"/>
</dbReference>
<dbReference type="GO" id="GO:0005829">
    <property type="term" value="C:cytosol"/>
    <property type="evidence" value="ECO:0007669"/>
    <property type="project" value="TreeGrafter"/>
</dbReference>
<evidence type="ECO:0000313" key="9">
    <source>
        <dbReference type="EMBL" id="KDR73789.1"/>
    </source>
</evidence>
<feature type="region of interest" description="Disordered" evidence="7">
    <location>
        <begin position="794"/>
        <end position="823"/>
    </location>
</feature>
<evidence type="ECO:0000256" key="5">
    <source>
        <dbReference type="ARBA" id="ARBA00022801"/>
    </source>
</evidence>
<dbReference type="GO" id="GO:0005634">
    <property type="term" value="C:nucleus"/>
    <property type="evidence" value="ECO:0007669"/>
    <property type="project" value="TreeGrafter"/>
</dbReference>
<protein>
    <recommendedName>
        <fullName evidence="2">ubiquitinyl hydrolase 1</fullName>
        <ecNumber evidence="2">3.4.19.12</ecNumber>
    </recommendedName>
</protein>
<evidence type="ECO:0000256" key="7">
    <source>
        <dbReference type="SAM" id="MobiDB-lite"/>
    </source>
</evidence>
<feature type="compositionally biased region" description="Basic and acidic residues" evidence="7">
    <location>
        <begin position="405"/>
        <end position="420"/>
    </location>
</feature>
<evidence type="ECO:0000313" key="10">
    <source>
        <dbReference type="Proteomes" id="UP000027222"/>
    </source>
</evidence>
<evidence type="ECO:0000256" key="6">
    <source>
        <dbReference type="ARBA" id="ARBA00022807"/>
    </source>
</evidence>
<evidence type="ECO:0000256" key="1">
    <source>
        <dbReference type="ARBA" id="ARBA00000707"/>
    </source>
</evidence>
<dbReference type="GO" id="GO:0016579">
    <property type="term" value="P:protein deubiquitination"/>
    <property type="evidence" value="ECO:0007669"/>
    <property type="project" value="InterPro"/>
</dbReference>
<feature type="compositionally biased region" description="Pro residues" evidence="7">
    <location>
        <begin position="248"/>
        <end position="257"/>
    </location>
</feature>
<dbReference type="PANTHER" id="PTHR24006:SF687">
    <property type="entry name" value="UBIQUITIN CARBOXYL-TERMINAL HYDROLASE 10"/>
    <property type="match status" value="1"/>
</dbReference>
<feature type="compositionally biased region" description="Low complexity" evidence="7">
    <location>
        <begin position="87"/>
        <end position="96"/>
    </location>
</feature>
<evidence type="ECO:0000256" key="4">
    <source>
        <dbReference type="ARBA" id="ARBA00022786"/>
    </source>
</evidence>
<dbReference type="AlphaFoldDB" id="A0A067T1G0"/>
<keyword evidence="4" id="KW-0833">Ubl conjugation pathway</keyword>
<feature type="compositionally biased region" description="Polar residues" evidence="7">
    <location>
        <begin position="175"/>
        <end position="187"/>
    </location>
</feature>
<evidence type="ECO:0000256" key="2">
    <source>
        <dbReference type="ARBA" id="ARBA00012759"/>
    </source>
</evidence>
<evidence type="ECO:0000256" key="3">
    <source>
        <dbReference type="ARBA" id="ARBA00022670"/>
    </source>
</evidence>
<dbReference type="InterPro" id="IPR001394">
    <property type="entry name" value="Peptidase_C19_UCH"/>
</dbReference>
<dbReference type="PROSITE" id="PS50235">
    <property type="entry name" value="USP_3"/>
    <property type="match status" value="1"/>
</dbReference>
<dbReference type="PANTHER" id="PTHR24006">
    <property type="entry name" value="UBIQUITIN CARBOXYL-TERMINAL HYDROLASE"/>
    <property type="match status" value="1"/>
</dbReference>
<dbReference type="EMBL" id="KL142385">
    <property type="protein sequence ID" value="KDR73789.1"/>
    <property type="molecule type" value="Genomic_DNA"/>
</dbReference>
<organism evidence="9 10">
    <name type="scientific">Galerina marginata (strain CBS 339.88)</name>
    <dbReference type="NCBI Taxonomy" id="685588"/>
    <lineage>
        <taxon>Eukaryota</taxon>
        <taxon>Fungi</taxon>
        <taxon>Dikarya</taxon>
        <taxon>Basidiomycota</taxon>
        <taxon>Agaricomycotina</taxon>
        <taxon>Agaricomycetes</taxon>
        <taxon>Agaricomycetidae</taxon>
        <taxon>Agaricales</taxon>
        <taxon>Agaricineae</taxon>
        <taxon>Strophariaceae</taxon>
        <taxon>Galerina</taxon>
    </lineage>
</organism>
<feature type="compositionally biased region" description="Polar residues" evidence="7">
    <location>
        <begin position="141"/>
        <end position="150"/>
    </location>
</feature>
<dbReference type="InterPro" id="IPR018200">
    <property type="entry name" value="USP_CS"/>
</dbReference>
<sequence length="1051" mass="111380">MSGHPAYPHPGPGPSSYYQPSPPPHHAYGNHSPGPRQNYYPYAPPPPPHMNSHQPAQYHHQPPPQSRGNHRGGGSYNSRGNHHYHNYHQQQAPYAHSHVNPPLGVHPAQHLPYSPQSPAKYNQPFSPSYPYPSPSAPVFTPSWQAQQQPISPLPKQLSMPPQNIHSGIYEPQAASPLSSQTIETPQSPAAEPAVAEGSSEDAKSEQLSPSLSSSSSSLPPAQSSEPAPQPQTTSYSQMGTISTTSDSNPPPSPPNTSTPPRKTVVNPTAKWAIWSRRPQDPSHAPSIIISPRARPPPDVVQQAIDLKTPPRSLTSSPVATKSVPPFTSGDGASPEPEETETSTKDAPTSPLPSNSSDEIAGVAWSSQTNSTVPSSSVTESTDTPTIPGSPASSHTSLSVAGTPSKEGKDTVVVQTEKETTKNVADSVAASPKVVEKPAAAADEKTAEAALPEAAIVAVEATTTPGAGVLTPTPDTDTATSPVVAAPQPTSTTPAAAAPTASSPSAPPIKKSWASLLRPASSPATSATGVPVRNALPTSSVVGFSIPAAPATPAVPVSPSKKSDLINLLTAGPVPALTFGSGFAAAAAAGTGAAGTSTMMKIRPRGLINSGNMCFANSVLQILVYCPPFHRLFVELGKVLVGPVVGTGSSGNGSGPVNGASNVNGVVNGTAKPESATPLVEATIEFLKEFLEEKNKKGKSKERPRLEVVGRGGSGGANGSNGSARAKGKEREREAEEEEDDWDGESFLPTYVYDAMKAKKRFDNMRGGHQEDAEEFFGFYLDTLEEELLSILHSVNPTRPTKGSSGPAPVEEKEEAAPPEDDGWLEVGKRNRMVITRTIKATESPITRIFGGKFRSTLRAPGQKDSVVVEDWRSLRLDIQREQIHTIQDALSYISHPQPVQVTQATKPGITIEAQQQVLIEALPPILVLHIKRFCYDTSVGGVVKVGKQVRFGPELEIGSDIMVPAAKKAHPAKYKLLGAVYHHGLSASGGHYTLDVLHPSRYPPANPTAKPREGWVRIDDNLVSDVRPDDVFEAYERDEARCAYLLFYRRI</sequence>
<feature type="compositionally biased region" description="Acidic residues" evidence="7">
    <location>
        <begin position="811"/>
        <end position="823"/>
    </location>
</feature>
<comment type="catalytic activity">
    <reaction evidence="1">
        <text>Thiol-dependent hydrolysis of ester, thioester, amide, peptide and isopeptide bonds formed by the C-terminal Gly of ubiquitin (a 76-residue protein attached to proteins as an intracellular targeting signal).</text>
        <dbReference type="EC" id="3.4.19.12"/>
    </reaction>
</comment>
<dbReference type="OrthoDB" id="429671at2759"/>
<evidence type="ECO:0000259" key="8">
    <source>
        <dbReference type="PROSITE" id="PS50235"/>
    </source>
</evidence>
<feature type="region of interest" description="Disordered" evidence="7">
    <location>
        <begin position="695"/>
        <end position="742"/>
    </location>
</feature>
<feature type="compositionally biased region" description="Low complexity" evidence="7">
    <location>
        <begin position="365"/>
        <end position="385"/>
    </location>
</feature>
<feature type="compositionally biased region" description="Low complexity" evidence="7">
    <location>
        <begin position="205"/>
        <end position="247"/>
    </location>
</feature>
<keyword evidence="10" id="KW-1185">Reference proteome</keyword>
<dbReference type="InterPro" id="IPR050164">
    <property type="entry name" value="Peptidase_C19"/>
</dbReference>
<dbReference type="SUPFAM" id="SSF54001">
    <property type="entry name" value="Cysteine proteinases"/>
    <property type="match status" value="1"/>
</dbReference>
<keyword evidence="6" id="KW-0788">Thiol protease</keyword>
<reference evidence="10" key="1">
    <citation type="journal article" date="2014" name="Proc. Natl. Acad. Sci. U.S.A.">
        <title>Extensive sampling of basidiomycete genomes demonstrates inadequacy of the white-rot/brown-rot paradigm for wood decay fungi.</title>
        <authorList>
            <person name="Riley R."/>
            <person name="Salamov A.A."/>
            <person name="Brown D.W."/>
            <person name="Nagy L.G."/>
            <person name="Floudas D."/>
            <person name="Held B.W."/>
            <person name="Levasseur A."/>
            <person name="Lombard V."/>
            <person name="Morin E."/>
            <person name="Otillar R."/>
            <person name="Lindquist E.A."/>
            <person name="Sun H."/>
            <person name="LaButti K.M."/>
            <person name="Schmutz J."/>
            <person name="Jabbour D."/>
            <person name="Luo H."/>
            <person name="Baker S.E."/>
            <person name="Pisabarro A.G."/>
            <person name="Walton J.D."/>
            <person name="Blanchette R.A."/>
            <person name="Henrissat B."/>
            <person name="Martin F."/>
            <person name="Cullen D."/>
            <person name="Hibbett D.S."/>
            <person name="Grigoriev I.V."/>
        </authorList>
    </citation>
    <scope>NUCLEOTIDE SEQUENCE [LARGE SCALE GENOMIC DNA]</scope>
    <source>
        <strain evidence="10">CBS 339.88</strain>
    </source>
</reference>
<dbReference type="Gene3D" id="3.90.70.10">
    <property type="entry name" value="Cysteine proteinases"/>
    <property type="match status" value="1"/>
</dbReference>
<dbReference type="EC" id="3.4.19.12" evidence="2"/>
<dbReference type="GO" id="GO:0006508">
    <property type="term" value="P:proteolysis"/>
    <property type="evidence" value="ECO:0007669"/>
    <property type="project" value="UniProtKB-KW"/>
</dbReference>
<dbReference type="InterPro" id="IPR028889">
    <property type="entry name" value="USP"/>
</dbReference>
<feature type="compositionally biased region" description="Basic and acidic residues" evidence="7">
    <location>
        <begin position="695"/>
        <end position="707"/>
    </location>
</feature>
<dbReference type="HOGENOM" id="CLU_008279_7_2_1"/>
<feature type="compositionally biased region" description="Polar residues" evidence="7">
    <location>
        <begin position="114"/>
        <end position="125"/>
    </location>
</feature>
<proteinExistence type="predicted"/>
<dbReference type="Pfam" id="PF00443">
    <property type="entry name" value="UCH"/>
    <property type="match status" value="1"/>
</dbReference>
<dbReference type="GO" id="GO:0004843">
    <property type="term" value="F:cysteine-type deubiquitinase activity"/>
    <property type="evidence" value="ECO:0007669"/>
    <property type="project" value="UniProtKB-EC"/>
</dbReference>
<feature type="compositionally biased region" description="Low complexity" evidence="7">
    <location>
        <begin position="470"/>
        <end position="503"/>
    </location>
</feature>
<dbReference type="InterPro" id="IPR038765">
    <property type="entry name" value="Papain-like_cys_pep_sf"/>
</dbReference>
<dbReference type="CDD" id="cd02257">
    <property type="entry name" value="Peptidase_C19"/>
    <property type="match status" value="1"/>
</dbReference>
<name>A0A067T1G0_GALM3</name>
<dbReference type="PROSITE" id="PS00972">
    <property type="entry name" value="USP_1"/>
    <property type="match status" value="1"/>
</dbReference>
<feature type="compositionally biased region" description="Gly residues" evidence="7">
    <location>
        <begin position="709"/>
        <end position="718"/>
    </location>
</feature>
<feature type="region of interest" description="Disordered" evidence="7">
    <location>
        <begin position="1"/>
        <end position="445"/>
    </location>
</feature>
<gene>
    <name evidence="9" type="ORF">GALMADRAFT_142227</name>
</gene>
<feature type="region of interest" description="Disordered" evidence="7">
    <location>
        <begin position="463"/>
        <end position="509"/>
    </location>
</feature>
<feature type="domain" description="USP" evidence="8">
    <location>
        <begin position="604"/>
        <end position="1051"/>
    </location>
</feature>
<feature type="compositionally biased region" description="Polar residues" evidence="7">
    <location>
        <begin position="794"/>
        <end position="803"/>
    </location>
</feature>
<dbReference type="STRING" id="685588.A0A067T1G0"/>
<keyword evidence="5" id="KW-0378">Hydrolase</keyword>
<keyword evidence="3" id="KW-0645">Protease</keyword>
<feature type="compositionally biased region" description="Polar residues" evidence="7">
    <location>
        <begin position="390"/>
        <end position="401"/>
    </location>
</feature>
<accession>A0A067T1G0</accession>